<dbReference type="PANTHER" id="PTHR36304">
    <property type="entry name" value="DOMAIN GTPASE-ACTIVATING PROTEIN, PUTATIVE-RELATED-RELATED"/>
    <property type="match status" value="1"/>
</dbReference>
<evidence type="ECO:0000259" key="2">
    <source>
        <dbReference type="PROSITE" id="PS50110"/>
    </source>
</evidence>
<feature type="modified residue" description="4-aspartylphosphate" evidence="1">
    <location>
        <position position="59"/>
    </location>
</feature>
<dbReference type="AlphaFoldDB" id="A0A1F7SI67"/>
<gene>
    <name evidence="3" type="ORF">A3G31_08220</name>
</gene>
<accession>A0A1F7SI67</accession>
<dbReference type="InterPro" id="IPR011006">
    <property type="entry name" value="CheY-like_superfamily"/>
</dbReference>
<sequence length="525" mass="60090">MSKAVENGKNVLILGNKRNYIVSLEKVLLDSDFSVEFLPNSEESKNNILKDTPDLIIVDLEEINPEEFILCEALRSHPLSYKIPFIFLTPKDICGDLAPKFVSTSDRFILRPFNLYTTLSLINKTISSLQKSEILFSSKERTIRGDLTQISLTDLIQIFFMNKRNGLLTVSYQTDMAKIYFKKGSVVFASMGKTKGLKAIFRLMTLKHGSFEFDTNEIPKTLNLSMNTEELLLDGMCQIDEIESIKESLPPLETVITVNRTNDISQLKSSEVLADIIRLCQTEISMRELIDNSQFPDLDVYEGLRILLVNGIIKPHSANEKEEGKYFDPLVGKEDFFKLRKFFKRIQWREGEILTTKLLIISSDEELEKDFIKSIETGFKDFSSGRKIYRTENEFRDIGSFRITHEAFISLCAFPSSVELSPLWELLSSNRIGTIVLFDFKTLSSLQNIKEALQFLSESNSFPVVYAFNNTLSEQIISPENLKRESPVLFSADIIFYKNHDALSVKSVLRKVIEKNCRIELITLD</sequence>
<evidence type="ECO:0000313" key="4">
    <source>
        <dbReference type="Proteomes" id="UP000178082"/>
    </source>
</evidence>
<protein>
    <recommendedName>
        <fullName evidence="2">Response regulatory domain-containing protein</fullName>
    </recommendedName>
</protein>
<dbReference type="Pfam" id="PF14332">
    <property type="entry name" value="DUF4388"/>
    <property type="match status" value="1"/>
</dbReference>
<comment type="caution">
    <text evidence="3">The sequence shown here is derived from an EMBL/GenBank/DDBJ whole genome shotgun (WGS) entry which is preliminary data.</text>
</comment>
<dbReference type="Proteomes" id="UP000178082">
    <property type="component" value="Unassembled WGS sequence"/>
</dbReference>
<dbReference type="InterPro" id="IPR025497">
    <property type="entry name" value="PatA-like_N"/>
</dbReference>
<reference evidence="3 4" key="1">
    <citation type="journal article" date="2016" name="Nat. Commun.">
        <title>Thousands of microbial genomes shed light on interconnected biogeochemical processes in an aquifer system.</title>
        <authorList>
            <person name="Anantharaman K."/>
            <person name="Brown C.T."/>
            <person name="Hug L.A."/>
            <person name="Sharon I."/>
            <person name="Castelle C.J."/>
            <person name="Probst A.J."/>
            <person name="Thomas B.C."/>
            <person name="Singh A."/>
            <person name="Wilkins M.J."/>
            <person name="Karaoz U."/>
            <person name="Brodie E.L."/>
            <person name="Williams K.H."/>
            <person name="Hubbard S.S."/>
            <person name="Banfield J.F."/>
        </authorList>
    </citation>
    <scope>NUCLEOTIDE SEQUENCE [LARGE SCALE GENOMIC DNA]</scope>
</reference>
<keyword evidence="1" id="KW-0597">Phosphoprotein</keyword>
<dbReference type="EMBL" id="MGDI01000025">
    <property type="protein sequence ID" value="OGL53472.1"/>
    <property type="molecule type" value="Genomic_DNA"/>
</dbReference>
<evidence type="ECO:0000313" key="3">
    <source>
        <dbReference type="EMBL" id="OGL53472.1"/>
    </source>
</evidence>
<evidence type="ECO:0000256" key="1">
    <source>
        <dbReference type="PROSITE-ProRule" id="PRU00169"/>
    </source>
</evidence>
<dbReference type="InterPro" id="IPR001789">
    <property type="entry name" value="Sig_transdc_resp-reg_receiver"/>
</dbReference>
<dbReference type="SUPFAM" id="SSF52172">
    <property type="entry name" value="CheY-like"/>
    <property type="match status" value="1"/>
</dbReference>
<dbReference type="GO" id="GO:0000160">
    <property type="term" value="P:phosphorelay signal transduction system"/>
    <property type="evidence" value="ECO:0007669"/>
    <property type="project" value="InterPro"/>
</dbReference>
<dbReference type="STRING" id="1817883.A3G31_08220"/>
<dbReference type="PROSITE" id="PS50110">
    <property type="entry name" value="RESPONSE_REGULATORY"/>
    <property type="match status" value="1"/>
</dbReference>
<proteinExistence type="predicted"/>
<dbReference type="PANTHER" id="PTHR36304:SF4">
    <property type="entry name" value="DUF4388 DOMAIN-CONTAINING PROTEIN"/>
    <property type="match status" value="1"/>
</dbReference>
<dbReference type="Gene3D" id="3.40.50.2300">
    <property type="match status" value="1"/>
</dbReference>
<name>A0A1F7SI67_9BACT</name>
<organism evidence="3 4">
    <name type="scientific">Candidatus Schekmanbacteria bacterium RIFCSPLOWO2_12_FULL_38_15</name>
    <dbReference type="NCBI Taxonomy" id="1817883"/>
    <lineage>
        <taxon>Bacteria</taxon>
        <taxon>Candidatus Schekmaniibacteriota</taxon>
    </lineage>
</organism>
<feature type="domain" description="Response regulatory" evidence="2">
    <location>
        <begin position="10"/>
        <end position="126"/>
    </location>
</feature>